<gene>
    <name evidence="2" type="ORF">H4R34_000780</name>
</gene>
<dbReference type="Proteomes" id="UP001151582">
    <property type="component" value="Unassembled WGS sequence"/>
</dbReference>
<dbReference type="InterPro" id="IPR008266">
    <property type="entry name" value="Tyr_kinase_AS"/>
</dbReference>
<accession>A0A9W8EAX6</accession>
<protein>
    <recommendedName>
        <fullName evidence="1">Fungal-type protein kinase domain-containing protein</fullName>
    </recommendedName>
</protein>
<dbReference type="AlphaFoldDB" id="A0A9W8EAX6"/>
<dbReference type="PANTHER" id="PTHR38248:SF2">
    <property type="entry name" value="FUNK1 11"/>
    <property type="match status" value="1"/>
</dbReference>
<reference evidence="2" key="1">
    <citation type="submission" date="2022-07" db="EMBL/GenBank/DDBJ databases">
        <title>Phylogenomic reconstructions and comparative analyses of Kickxellomycotina fungi.</title>
        <authorList>
            <person name="Reynolds N.K."/>
            <person name="Stajich J.E."/>
            <person name="Barry K."/>
            <person name="Grigoriev I.V."/>
            <person name="Crous P."/>
            <person name="Smith M.E."/>
        </authorList>
    </citation>
    <scope>NUCLEOTIDE SEQUENCE</scope>
    <source>
        <strain evidence="2">RSA 567</strain>
    </source>
</reference>
<proteinExistence type="predicted"/>
<dbReference type="InterPro" id="IPR040976">
    <property type="entry name" value="Pkinase_fungal"/>
</dbReference>
<dbReference type="GO" id="GO:0004672">
    <property type="term" value="F:protein kinase activity"/>
    <property type="evidence" value="ECO:0007669"/>
    <property type="project" value="InterPro"/>
</dbReference>
<evidence type="ECO:0000259" key="1">
    <source>
        <dbReference type="Pfam" id="PF17667"/>
    </source>
</evidence>
<evidence type="ECO:0000313" key="3">
    <source>
        <dbReference type="Proteomes" id="UP001151582"/>
    </source>
</evidence>
<dbReference type="Gene3D" id="1.10.510.10">
    <property type="entry name" value="Transferase(Phosphotransferase) domain 1"/>
    <property type="match status" value="1"/>
</dbReference>
<dbReference type="EMBL" id="JANBQB010000026">
    <property type="protein sequence ID" value="KAJ1984220.1"/>
    <property type="molecule type" value="Genomic_DNA"/>
</dbReference>
<evidence type="ECO:0000313" key="2">
    <source>
        <dbReference type="EMBL" id="KAJ1984220.1"/>
    </source>
</evidence>
<sequence length="668" mass="74743">MVNDHLNTQCKDCMVVVNATLLLAKAKPRNVEAAATAKHIYTTLCNSSRLTEVSGDLQTLVEGRCTGEKVVYPALQELFDLIARAVYDEVVQLSPTGPVRQETRLLQSTGAFDYVPTGSDNRNRPDMAIVARALPTDGFSNAIAKEEWRNIALVVEGKWDTERANKGGEPSQTDVTKACGQLARYVLNLYTSQPNRRFAWALITHNTFVYVCFFGRDRVYRTQAINLATLAGRQLFAQFVICWSLAGPVQFGLDPTITFNAMTQEWAIACFDDGCTDKPPAHTVYYAKHSTMSIRPSLFGRRTMSFFASAEPNGDITVFVKDAWPVANIDTAEGDPRNEIVLLRRIHERFATHDPGVPYPQLKMGGTVQQRSHGQLEKDDATVAYGSIEAALPLRDPESPTRVHRVHRRMVMTPIADRLNTLDNFYELIVVLADAMTCHKKLYDDCSIFHRDISTSNVMVVRENGRLQGMLIDYDNAIYLDAISTSERPERTGTLPFMSIGNLEGNDTPRTALDDWESLLYVICWLGTYSLDENERAESTQSAVPKPEIYRWLEGSMVDVAQAKRSAMDSINMFGAIRKCFKARTGGSLLKRLARNLYIALFQHEECPGAMLLDFDDYEDRGLSANSGDYYDPLKDRVKYDKDITSKCHEVLLNAALEAQAALLSLSS</sequence>
<dbReference type="Pfam" id="PF17667">
    <property type="entry name" value="Pkinase_fungal"/>
    <property type="match status" value="1"/>
</dbReference>
<dbReference type="PANTHER" id="PTHR38248">
    <property type="entry name" value="FUNK1 6"/>
    <property type="match status" value="1"/>
</dbReference>
<dbReference type="PROSITE" id="PS00109">
    <property type="entry name" value="PROTEIN_KINASE_TYR"/>
    <property type="match status" value="1"/>
</dbReference>
<dbReference type="SUPFAM" id="SSF56112">
    <property type="entry name" value="Protein kinase-like (PK-like)"/>
    <property type="match status" value="1"/>
</dbReference>
<dbReference type="InterPro" id="IPR011009">
    <property type="entry name" value="Kinase-like_dom_sf"/>
</dbReference>
<comment type="caution">
    <text evidence="2">The sequence shown here is derived from an EMBL/GenBank/DDBJ whole genome shotgun (WGS) entry which is preliminary data.</text>
</comment>
<keyword evidence="3" id="KW-1185">Reference proteome</keyword>
<dbReference type="OrthoDB" id="5584477at2759"/>
<organism evidence="2 3">
    <name type="scientific">Dimargaris verticillata</name>
    <dbReference type="NCBI Taxonomy" id="2761393"/>
    <lineage>
        <taxon>Eukaryota</taxon>
        <taxon>Fungi</taxon>
        <taxon>Fungi incertae sedis</taxon>
        <taxon>Zoopagomycota</taxon>
        <taxon>Kickxellomycotina</taxon>
        <taxon>Dimargaritomycetes</taxon>
        <taxon>Dimargaritales</taxon>
        <taxon>Dimargaritaceae</taxon>
        <taxon>Dimargaris</taxon>
    </lineage>
</organism>
<name>A0A9W8EAX6_9FUNG</name>
<feature type="domain" description="Fungal-type protein kinase" evidence="1">
    <location>
        <begin position="170"/>
        <end position="526"/>
    </location>
</feature>